<gene>
    <name evidence="2" type="ORF">HKW67_16365</name>
</gene>
<keyword evidence="1" id="KW-0732">Signal</keyword>
<dbReference type="KEGG" id="ggr:HKW67_16365"/>
<accession>A0A6M4IQF8</accession>
<name>A0A6M4IQF8_9BACT</name>
<reference evidence="2 3" key="1">
    <citation type="submission" date="2020-05" db="EMBL/GenBank/DDBJ databases">
        <title>Complete genome sequence of Gemmatimonas greenlandica TET16.</title>
        <authorList>
            <person name="Zeng Y."/>
        </authorList>
    </citation>
    <scope>NUCLEOTIDE SEQUENCE [LARGE SCALE GENOMIC DNA]</scope>
    <source>
        <strain evidence="2 3">TET16</strain>
    </source>
</reference>
<dbReference type="RefSeq" id="WP_171226413.1">
    <property type="nucleotide sequence ID" value="NZ_CP053085.1"/>
</dbReference>
<evidence type="ECO:0008006" key="4">
    <source>
        <dbReference type="Google" id="ProtNLM"/>
    </source>
</evidence>
<evidence type="ECO:0000256" key="1">
    <source>
        <dbReference type="SAM" id="SignalP"/>
    </source>
</evidence>
<evidence type="ECO:0000313" key="3">
    <source>
        <dbReference type="Proteomes" id="UP000500938"/>
    </source>
</evidence>
<organism evidence="2 3">
    <name type="scientific">Gemmatimonas groenlandica</name>
    <dbReference type="NCBI Taxonomy" id="2732249"/>
    <lineage>
        <taxon>Bacteria</taxon>
        <taxon>Pseudomonadati</taxon>
        <taxon>Gemmatimonadota</taxon>
        <taxon>Gemmatimonadia</taxon>
        <taxon>Gemmatimonadales</taxon>
        <taxon>Gemmatimonadaceae</taxon>
        <taxon>Gemmatimonas</taxon>
    </lineage>
</organism>
<dbReference type="Gene3D" id="2.60.40.1080">
    <property type="match status" value="1"/>
</dbReference>
<proteinExistence type="predicted"/>
<feature type="chain" id="PRO_5026998549" description="BIG2 domain-containing protein" evidence="1">
    <location>
        <begin position="17"/>
        <end position="120"/>
    </location>
</feature>
<dbReference type="EMBL" id="CP053085">
    <property type="protein sequence ID" value="QJR36980.1"/>
    <property type="molecule type" value="Genomic_DNA"/>
</dbReference>
<dbReference type="PROSITE" id="PS51257">
    <property type="entry name" value="PROKAR_LIPOPROTEIN"/>
    <property type="match status" value="1"/>
</dbReference>
<dbReference type="AlphaFoldDB" id="A0A6M4IQF8"/>
<evidence type="ECO:0000313" key="2">
    <source>
        <dbReference type="EMBL" id="QJR36980.1"/>
    </source>
</evidence>
<keyword evidence="3" id="KW-1185">Reference proteome</keyword>
<protein>
    <recommendedName>
        <fullName evidence="4">BIG2 domain-containing protein</fullName>
    </recommendedName>
</protein>
<dbReference type="Proteomes" id="UP000500938">
    <property type="component" value="Chromosome"/>
</dbReference>
<sequence>MRNVFLVCVVVAAVVAGGCNNVTDLVCPADPARVKVSPTSRTMNVGEQFTPTVTAAVCGGTQPTPFVGRFTATNVAVARVDSVRGVITGVASGETYVFARYTTDGFPLGGTRDSIRVTVR</sequence>
<feature type="signal peptide" evidence="1">
    <location>
        <begin position="1"/>
        <end position="16"/>
    </location>
</feature>